<dbReference type="EMBL" id="CP144751">
    <property type="protein sequence ID" value="WVZ85027.1"/>
    <property type="molecule type" value="Genomic_DNA"/>
</dbReference>
<sequence>MKKIGYSQSNADHTMFYKHNMGKVHVLIVYEDDIMIMGDDVAEIKYLKGQLAQEFEYLEGTKAFSFLKDSILDLLQETCMTGFRPATTPIEQNHHLIRDSRKPMDHECYQRLVVSEFMHDQRDVLERVYYTTVKEVFKLSAIPMLIGQAHWMIDVQLWGTKCTESSLSCWL</sequence>
<protein>
    <recommendedName>
        <fullName evidence="3">Reverse transcriptase Ty1/copia-type domain-containing protein</fullName>
    </recommendedName>
</protein>
<gene>
    <name evidence="1" type="ORF">U9M48_031990</name>
</gene>
<organism evidence="1 2">
    <name type="scientific">Paspalum notatum var. saurae</name>
    <dbReference type="NCBI Taxonomy" id="547442"/>
    <lineage>
        <taxon>Eukaryota</taxon>
        <taxon>Viridiplantae</taxon>
        <taxon>Streptophyta</taxon>
        <taxon>Embryophyta</taxon>
        <taxon>Tracheophyta</taxon>
        <taxon>Spermatophyta</taxon>
        <taxon>Magnoliopsida</taxon>
        <taxon>Liliopsida</taxon>
        <taxon>Poales</taxon>
        <taxon>Poaceae</taxon>
        <taxon>PACMAD clade</taxon>
        <taxon>Panicoideae</taxon>
        <taxon>Andropogonodae</taxon>
        <taxon>Paspaleae</taxon>
        <taxon>Paspalinae</taxon>
        <taxon>Paspalum</taxon>
    </lineage>
</organism>
<proteinExistence type="predicted"/>
<reference evidence="1 2" key="1">
    <citation type="submission" date="2024-02" db="EMBL/GenBank/DDBJ databases">
        <title>High-quality chromosome-scale genome assembly of Pensacola bahiagrass (Paspalum notatum Flugge var. saurae).</title>
        <authorList>
            <person name="Vega J.M."/>
            <person name="Podio M."/>
            <person name="Orjuela J."/>
            <person name="Siena L.A."/>
            <person name="Pessino S.C."/>
            <person name="Combes M.C."/>
            <person name="Mariac C."/>
            <person name="Albertini E."/>
            <person name="Pupilli F."/>
            <person name="Ortiz J.P.A."/>
            <person name="Leblanc O."/>
        </authorList>
    </citation>
    <scope>NUCLEOTIDE SEQUENCE [LARGE SCALE GENOMIC DNA]</scope>
    <source>
        <strain evidence="1">R1</strain>
        <tissue evidence="1">Leaf</tissue>
    </source>
</reference>
<dbReference type="AlphaFoldDB" id="A0AAQ3U6X7"/>
<evidence type="ECO:0008006" key="3">
    <source>
        <dbReference type="Google" id="ProtNLM"/>
    </source>
</evidence>
<evidence type="ECO:0000313" key="1">
    <source>
        <dbReference type="EMBL" id="WVZ85027.1"/>
    </source>
</evidence>
<dbReference type="Proteomes" id="UP001341281">
    <property type="component" value="Chromosome 07"/>
</dbReference>
<keyword evidence="2" id="KW-1185">Reference proteome</keyword>
<name>A0AAQ3U6X7_PASNO</name>
<accession>A0AAQ3U6X7</accession>
<evidence type="ECO:0000313" key="2">
    <source>
        <dbReference type="Proteomes" id="UP001341281"/>
    </source>
</evidence>